<dbReference type="EMBL" id="LAZR01001874">
    <property type="protein sequence ID" value="KKN37737.1"/>
    <property type="molecule type" value="Genomic_DNA"/>
</dbReference>
<accession>A0A0F9QL61</accession>
<evidence type="ECO:0000313" key="1">
    <source>
        <dbReference type="EMBL" id="KKN37737.1"/>
    </source>
</evidence>
<name>A0A0F9QL61_9ZZZZ</name>
<reference evidence="1" key="1">
    <citation type="journal article" date="2015" name="Nature">
        <title>Complex archaea that bridge the gap between prokaryotes and eukaryotes.</title>
        <authorList>
            <person name="Spang A."/>
            <person name="Saw J.H."/>
            <person name="Jorgensen S.L."/>
            <person name="Zaremba-Niedzwiedzka K."/>
            <person name="Martijn J."/>
            <person name="Lind A.E."/>
            <person name="van Eijk R."/>
            <person name="Schleper C."/>
            <person name="Guy L."/>
            <person name="Ettema T.J."/>
        </authorList>
    </citation>
    <scope>NUCLEOTIDE SEQUENCE</scope>
</reference>
<organism evidence="1">
    <name type="scientific">marine sediment metagenome</name>
    <dbReference type="NCBI Taxonomy" id="412755"/>
    <lineage>
        <taxon>unclassified sequences</taxon>
        <taxon>metagenomes</taxon>
        <taxon>ecological metagenomes</taxon>
    </lineage>
</organism>
<comment type="caution">
    <text evidence="1">The sequence shown here is derived from an EMBL/GenBank/DDBJ whole genome shotgun (WGS) entry which is preliminary data.</text>
</comment>
<gene>
    <name evidence="1" type="ORF">LCGC14_0760510</name>
</gene>
<dbReference type="AlphaFoldDB" id="A0A0F9QL61"/>
<protein>
    <submittedName>
        <fullName evidence="1">Uncharacterized protein</fullName>
    </submittedName>
</protein>
<proteinExistence type="predicted"/>
<sequence length="46" mass="5268">MRIEAPAMQELLELSGVEDLGSPPECGAFLMRLKHLYRAIWPDVFH</sequence>